<proteinExistence type="predicted"/>
<dbReference type="EMBL" id="LAZR01004538">
    <property type="protein sequence ID" value="KKN07708.1"/>
    <property type="molecule type" value="Genomic_DNA"/>
</dbReference>
<protein>
    <submittedName>
        <fullName evidence="1">Uncharacterized protein</fullName>
    </submittedName>
</protein>
<evidence type="ECO:0000313" key="1">
    <source>
        <dbReference type="EMBL" id="KKN07708.1"/>
    </source>
</evidence>
<comment type="caution">
    <text evidence="1">The sequence shown here is derived from an EMBL/GenBank/DDBJ whole genome shotgun (WGS) entry which is preliminary data.</text>
</comment>
<organism evidence="1">
    <name type="scientific">marine sediment metagenome</name>
    <dbReference type="NCBI Taxonomy" id="412755"/>
    <lineage>
        <taxon>unclassified sequences</taxon>
        <taxon>metagenomes</taxon>
        <taxon>ecological metagenomes</taxon>
    </lineage>
</organism>
<accession>A0A0F9QR42</accession>
<gene>
    <name evidence="1" type="ORF">LCGC14_1064220</name>
</gene>
<reference evidence="1" key="1">
    <citation type="journal article" date="2015" name="Nature">
        <title>Complex archaea that bridge the gap between prokaryotes and eukaryotes.</title>
        <authorList>
            <person name="Spang A."/>
            <person name="Saw J.H."/>
            <person name="Jorgensen S.L."/>
            <person name="Zaremba-Niedzwiedzka K."/>
            <person name="Martijn J."/>
            <person name="Lind A.E."/>
            <person name="van Eijk R."/>
            <person name="Schleper C."/>
            <person name="Guy L."/>
            <person name="Ettema T.J."/>
        </authorList>
    </citation>
    <scope>NUCLEOTIDE SEQUENCE</scope>
</reference>
<name>A0A0F9QR42_9ZZZZ</name>
<sequence>MSNIEQFTEDVGTVENMFEGSPNFRTGAGITNRHKQIMTWRLPNGSSIQMYINPQNFVVSDSKQITPTRTKGGFVVQYWGDNLTKITLSGTTGSSGVKGIQVLRDIYRAENRAFELIAAQQLNELMDRSKESLDMKNSASLLLNLSEKTRERSVLLRPSLASLALSILLFYQGIQYRGFFTDFTMTENVSNLGLFDYNMNFTVTETRGSRDNFMAWHKEPLADSVAGQLVAGALNFVGNTVRSAVGLPEQAQNPVQFHPENSPLSFGGTVLGSDPDSAILDML</sequence>
<dbReference type="AlphaFoldDB" id="A0A0F9QR42"/>